<keyword evidence="3 5" id="KW-1133">Transmembrane helix</keyword>
<feature type="transmembrane region" description="Helical" evidence="5">
    <location>
        <begin position="325"/>
        <end position="342"/>
    </location>
</feature>
<organism evidence="7 8">
    <name type="scientific">Brachionus calyciflorus</name>
    <dbReference type="NCBI Taxonomy" id="104777"/>
    <lineage>
        <taxon>Eukaryota</taxon>
        <taxon>Metazoa</taxon>
        <taxon>Spiralia</taxon>
        <taxon>Gnathifera</taxon>
        <taxon>Rotifera</taxon>
        <taxon>Eurotatoria</taxon>
        <taxon>Monogononta</taxon>
        <taxon>Pseudotrocha</taxon>
        <taxon>Ploima</taxon>
        <taxon>Brachionidae</taxon>
        <taxon>Brachionus</taxon>
    </lineage>
</organism>
<dbReference type="PROSITE" id="PS50801">
    <property type="entry name" value="STAS"/>
    <property type="match status" value="1"/>
</dbReference>
<dbReference type="Proteomes" id="UP000663879">
    <property type="component" value="Unassembled WGS sequence"/>
</dbReference>
<dbReference type="InterPro" id="IPR036513">
    <property type="entry name" value="STAS_dom_sf"/>
</dbReference>
<feature type="transmembrane region" description="Helical" evidence="5">
    <location>
        <begin position="121"/>
        <end position="144"/>
    </location>
</feature>
<evidence type="ECO:0000256" key="4">
    <source>
        <dbReference type="ARBA" id="ARBA00023136"/>
    </source>
</evidence>
<feature type="transmembrane region" description="Helical" evidence="5">
    <location>
        <begin position="294"/>
        <end position="313"/>
    </location>
</feature>
<evidence type="ECO:0000256" key="5">
    <source>
        <dbReference type="SAM" id="Phobius"/>
    </source>
</evidence>
<reference evidence="7" key="1">
    <citation type="submission" date="2021-02" db="EMBL/GenBank/DDBJ databases">
        <authorList>
            <person name="Nowell W R."/>
        </authorList>
    </citation>
    <scope>NUCLEOTIDE SEQUENCE</scope>
    <source>
        <strain evidence="7">Ploen Becks lab</strain>
    </source>
</reference>
<dbReference type="CDD" id="cd07042">
    <property type="entry name" value="STAS_SulP_like_sulfate_transporter"/>
    <property type="match status" value="1"/>
</dbReference>
<dbReference type="InterPro" id="IPR002645">
    <property type="entry name" value="STAS_dom"/>
</dbReference>
<evidence type="ECO:0000256" key="3">
    <source>
        <dbReference type="ARBA" id="ARBA00022989"/>
    </source>
</evidence>
<feature type="transmembrane region" description="Helical" evidence="5">
    <location>
        <begin position="210"/>
        <end position="234"/>
    </location>
</feature>
<proteinExistence type="predicted"/>
<dbReference type="GO" id="GO:0016020">
    <property type="term" value="C:membrane"/>
    <property type="evidence" value="ECO:0007669"/>
    <property type="project" value="UniProtKB-SubCell"/>
</dbReference>
<gene>
    <name evidence="7" type="ORF">OXX778_LOCUS12845</name>
</gene>
<dbReference type="Pfam" id="PF01740">
    <property type="entry name" value="STAS"/>
    <property type="match status" value="1"/>
</dbReference>
<feature type="transmembrane region" description="Helical" evidence="5">
    <location>
        <begin position="410"/>
        <end position="433"/>
    </location>
</feature>
<dbReference type="OrthoDB" id="288203at2759"/>
<protein>
    <recommendedName>
        <fullName evidence="6">STAS domain-containing protein</fullName>
    </recommendedName>
</protein>
<dbReference type="EMBL" id="CAJNOC010002381">
    <property type="protein sequence ID" value="CAF0929886.1"/>
    <property type="molecule type" value="Genomic_DNA"/>
</dbReference>
<feature type="transmembrane region" description="Helical" evidence="5">
    <location>
        <begin position="246"/>
        <end position="268"/>
    </location>
</feature>
<comment type="subcellular location">
    <subcellularLocation>
        <location evidence="1">Membrane</location>
        <topology evidence="1">Multi-pass membrane protein</topology>
    </subcellularLocation>
</comment>
<dbReference type="SUPFAM" id="SSF52091">
    <property type="entry name" value="SpoIIaa-like"/>
    <property type="match status" value="1"/>
</dbReference>
<keyword evidence="4 5" id="KW-0472">Membrane</keyword>
<dbReference type="NCBIfam" id="TIGR00815">
    <property type="entry name" value="sulP"/>
    <property type="match status" value="1"/>
</dbReference>
<comment type="caution">
    <text evidence="7">The sequence shown here is derived from an EMBL/GenBank/DDBJ whole genome shotgun (WGS) entry which is preliminary data.</text>
</comment>
<dbReference type="InterPro" id="IPR011547">
    <property type="entry name" value="SLC26A/SulP_dom"/>
</dbReference>
<dbReference type="InterPro" id="IPR001902">
    <property type="entry name" value="SLC26A/SulP_fam"/>
</dbReference>
<name>A0A814BNH5_9BILA</name>
<sequence length="815" mass="92026">MPNFSFWKKKKKTYEPEPEYKEDETLAFDININRPCYNFAKFSHEHESNDFERFNPFFFIRDMFLKSCSPGKTCIKKNIFNRLPAIKWIKNYDIKEMLIPDLISGITVGIMHIPQGMGYALLANVLPIYGLYTSFFPVLIYWMFGTCRQISIGTVAVIALMTGTIVSDLENKYAPPANWNRTLYESNMLNMTLDSDPSNFIGETREKARILIMMASTFWSGIILIIMSICQLGFLTSYLSEPMINGFLIGTAFHVLTSQLKLFFGIAVKNYPGILKAPYTYIELFSRLDETKPATLITSIICITVLLVVNIHINQRFAKKLPVPVPTELLIVIFGTLISYLAKLNKKYQVKVIGSIPPGIPSPEFPPLFLIKEMFVECALIAIITFANNYSLCDLFSKTNKYKINTTQELLAYGVSNVFSSFFGSFSSAGSLARSAVQNNTGGKTQLVSIISSVLILLVLLFIAPLFEQLPQACLAAIIVANLKGLLMKVVELKFYWKVNKIEFFQYLITLLSVVILDIDYGLGIGVGFYILIHIVRSSQPYSSLLGNIPGTELYKDIKVYKDAQEIDQIKIYHFQSELHSTNATTFKKSIYELTKTKPQDMIAIKNKILNKRKKLLAKNQSSKFEKLISNFLKRNKDKKAQKNPSDRIDIYIVANDAKDSSLNDSTSSPIDTSSTSELKIIQQPIPELQSAEALEGELVPNDQYLDDESDNETIVAEEFNFPKANFKYLIIDCSPIVFIDSVGVKTIKNVVSEFNEIGVKVFLSDCNDAFLDRLICMERTKQDKSAFFGASIIHMSIHDAVSHALHLISLDKTV</sequence>
<evidence type="ECO:0000259" key="6">
    <source>
        <dbReference type="PROSITE" id="PS50801"/>
    </source>
</evidence>
<keyword evidence="8" id="KW-1185">Reference proteome</keyword>
<feature type="transmembrane region" description="Helical" evidence="5">
    <location>
        <begin position="374"/>
        <end position="390"/>
    </location>
</feature>
<evidence type="ECO:0000256" key="2">
    <source>
        <dbReference type="ARBA" id="ARBA00022692"/>
    </source>
</evidence>
<feature type="transmembrane region" description="Helical" evidence="5">
    <location>
        <begin position="150"/>
        <end position="169"/>
    </location>
</feature>
<feature type="domain" description="STAS" evidence="6">
    <location>
        <begin position="560"/>
        <end position="805"/>
    </location>
</feature>
<evidence type="ECO:0000313" key="7">
    <source>
        <dbReference type="EMBL" id="CAF0929886.1"/>
    </source>
</evidence>
<keyword evidence="2 5" id="KW-0812">Transmembrane</keyword>
<feature type="transmembrane region" description="Helical" evidence="5">
    <location>
        <begin position="445"/>
        <end position="464"/>
    </location>
</feature>
<evidence type="ECO:0000256" key="1">
    <source>
        <dbReference type="ARBA" id="ARBA00004141"/>
    </source>
</evidence>
<dbReference type="Gene3D" id="3.30.750.24">
    <property type="entry name" value="STAS domain"/>
    <property type="match status" value="1"/>
</dbReference>
<accession>A0A814BNH5</accession>
<dbReference type="Pfam" id="PF00916">
    <property type="entry name" value="Sulfate_transp"/>
    <property type="match status" value="1"/>
</dbReference>
<evidence type="ECO:0000313" key="8">
    <source>
        <dbReference type="Proteomes" id="UP000663879"/>
    </source>
</evidence>
<dbReference type="PANTHER" id="PTHR11814">
    <property type="entry name" value="SULFATE TRANSPORTER"/>
    <property type="match status" value="1"/>
</dbReference>
<feature type="transmembrane region" description="Helical" evidence="5">
    <location>
        <begin position="508"/>
        <end position="533"/>
    </location>
</feature>
<dbReference type="GO" id="GO:0055085">
    <property type="term" value="P:transmembrane transport"/>
    <property type="evidence" value="ECO:0007669"/>
    <property type="project" value="InterPro"/>
</dbReference>
<dbReference type="AlphaFoldDB" id="A0A814BNH5"/>